<dbReference type="EMBL" id="CP120682">
    <property type="protein sequence ID" value="WKN38896.1"/>
    <property type="molecule type" value="Genomic_DNA"/>
</dbReference>
<accession>A0AA49GTY0</accession>
<dbReference type="Pfam" id="PF14848">
    <property type="entry name" value="HU-DNA_bdg"/>
    <property type="match status" value="1"/>
</dbReference>
<proteinExistence type="predicted"/>
<feature type="domain" description="DUF4469" evidence="1">
    <location>
        <begin position="128"/>
        <end position="216"/>
    </location>
</feature>
<gene>
    <name evidence="3" type="ORF">K4G66_09290</name>
</gene>
<dbReference type="GO" id="GO:0003677">
    <property type="term" value="F:DNA binding"/>
    <property type="evidence" value="ECO:0007669"/>
    <property type="project" value="UniProtKB-KW"/>
</dbReference>
<evidence type="ECO:0000313" key="3">
    <source>
        <dbReference type="EMBL" id="WKN38896.1"/>
    </source>
</evidence>
<feature type="domain" description="Bvu-2165-like IHF-HU-like DNA-binding" evidence="2">
    <location>
        <begin position="3"/>
        <end position="118"/>
    </location>
</feature>
<reference evidence="3" key="1">
    <citation type="journal article" date="2023" name="Comput. Struct. Biotechnol. J.">
        <title>Discovery of a novel marine Bacteroidetes with a rich repertoire of carbohydrate-active enzymes.</title>
        <authorList>
            <person name="Chen B."/>
            <person name="Liu G."/>
            <person name="Chen Q."/>
            <person name="Wang H."/>
            <person name="Liu L."/>
            <person name="Tang K."/>
        </authorList>
    </citation>
    <scope>NUCLEOTIDE SEQUENCE</scope>
    <source>
        <strain evidence="3">TK19036</strain>
    </source>
</reference>
<dbReference type="Gene3D" id="2.70.50.70">
    <property type="match status" value="1"/>
</dbReference>
<dbReference type="InterPro" id="IPR027824">
    <property type="entry name" value="DUF4469"/>
</dbReference>
<reference evidence="3" key="2">
    <citation type="journal article" date="2024" name="Antonie Van Leeuwenhoek">
        <title>Roseihalotalea indica gen. nov., sp. nov., a halophilic Bacteroidetes from mesopelagic Southwest Indian Ocean with higher carbohydrate metabolic potential.</title>
        <authorList>
            <person name="Chen B."/>
            <person name="Zhang M."/>
            <person name="Lin D."/>
            <person name="Ye J."/>
            <person name="Tang K."/>
        </authorList>
    </citation>
    <scope>NUCLEOTIDE SEQUENCE</scope>
    <source>
        <strain evidence="3">TK19036</strain>
    </source>
</reference>
<organism evidence="3">
    <name type="scientific">Roseihalotalea indica</name>
    <dbReference type="NCBI Taxonomy" id="2867963"/>
    <lineage>
        <taxon>Bacteria</taxon>
        <taxon>Pseudomonadati</taxon>
        <taxon>Bacteroidota</taxon>
        <taxon>Cytophagia</taxon>
        <taxon>Cytophagales</taxon>
        <taxon>Catalimonadaceae</taxon>
        <taxon>Roseihalotalea</taxon>
    </lineage>
</organism>
<evidence type="ECO:0000259" key="2">
    <source>
        <dbReference type="Pfam" id="PF14848"/>
    </source>
</evidence>
<sequence length="229" mass="25548">MDYYLADNPLTTDPNDFRGVVITNGTKTRADIVASILKDNNRLSEADILAVFHAEKNIVCEFMEEGYGVKTELFYVSPNMRGVFHNIQETFNPEKHELRLKFTSSKVLREAIKRITLRKVAANNPSPQISLVEDVVSGTNNEKLTPGKSARIFGDKLTFDHQDVEQGVFLINKAGKVARVNEYIDKGSKRIYVGLPDILVTGTYTLQVKAKTQGGEVRTGQLDTLLAVE</sequence>
<name>A0AA49GTY0_9BACT</name>
<dbReference type="Pfam" id="PF14734">
    <property type="entry name" value="DUF4469"/>
    <property type="match status" value="1"/>
</dbReference>
<dbReference type="InterPro" id="IPR049893">
    <property type="entry name" value="Bvu_2165-like_IHF-HU-DNA_bdg"/>
</dbReference>
<protein>
    <submittedName>
        <fullName evidence="3">DNA-binding domain-containing protein</fullName>
    </submittedName>
</protein>
<evidence type="ECO:0000259" key="1">
    <source>
        <dbReference type="Pfam" id="PF14734"/>
    </source>
</evidence>
<keyword evidence="3" id="KW-0238">DNA-binding</keyword>
<dbReference type="AlphaFoldDB" id="A0AA49GTY0"/>